<keyword evidence="3" id="KW-1185">Reference proteome</keyword>
<comment type="caution">
    <text evidence="2">The sequence shown here is derived from an EMBL/GenBank/DDBJ whole genome shotgun (WGS) entry which is preliminary data.</text>
</comment>
<accession>A0ABU8F950</accession>
<feature type="domain" description="NERD" evidence="1">
    <location>
        <begin position="41"/>
        <end position="160"/>
    </location>
</feature>
<protein>
    <submittedName>
        <fullName evidence="2">Nuclease-related domain-containing protein</fullName>
    </submittedName>
</protein>
<evidence type="ECO:0000313" key="3">
    <source>
        <dbReference type="Proteomes" id="UP001364890"/>
    </source>
</evidence>
<evidence type="ECO:0000259" key="1">
    <source>
        <dbReference type="PROSITE" id="PS50965"/>
    </source>
</evidence>
<name>A0ABU8F950_9BACI</name>
<proteinExistence type="predicted"/>
<gene>
    <name evidence="2" type="ORF">WAX74_13030</name>
</gene>
<organism evidence="2 3">
    <name type="scientific">Psychrobacillus mangrovi</name>
    <dbReference type="NCBI Taxonomy" id="3117745"/>
    <lineage>
        <taxon>Bacteria</taxon>
        <taxon>Bacillati</taxon>
        <taxon>Bacillota</taxon>
        <taxon>Bacilli</taxon>
        <taxon>Bacillales</taxon>
        <taxon>Bacillaceae</taxon>
        <taxon>Psychrobacillus</taxon>
    </lineage>
</organism>
<reference evidence="2 3" key="1">
    <citation type="submission" date="2024-01" db="EMBL/GenBank/DDBJ databases">
        <title>Seven novel Bacillus-like species.</title>
        <authorList>
            <person name="Liu G."/>
        </authorList>
    </citation>
    <scope>NUCLEOTIDE SEQUENCE [LARGE SCALE GENOMIC DNA]</scope>
    <source>
        <strain evidence="2 3">FJAT-51614</strain>
    </source>
</reference>
<evidence type="ECO:0000313" key="2">
    <source>
        <dbReference type="EMBL" id="MEI4770561.1"/>
    </source>
</evidence>
<dbReference type="EMBL" id="JBAWSY010000009">
    <property type="protein sequence ID" value="MEI4770561.1"/>
    <property type="molecule type" value="Genomic_DNA"/>
</dbReference>
<dbReference type="RefSeq" id="WP_336498123.1">
    <property type="nucleotide sequence ID" value="NZ_JBAWSY010000009.1"/>
</dbReference>
<sequence length="312" mass="36123">MIIKSYAKSIHIEAMEQLLKRLSFEHPLYPKIVKDIGAIRAGDFGEEIVFRELEKMQLPYKYYVFHKVFLFAENGFEMDILIITPYGAIILEVKNIIGELVFTENPSQLLQQKETELNKYPCPAGQLNEYKYQLSQFLLEYNISIPIYGAVVFASRNSIVKVSTDKATILNRNEVRPYLRRLQNLNPTLTIEDIEKLKDILLIKNTSNTYSPLINQFSIKAEDLKKGVECLNCGLIGMQKRKRTWYCAACGKSDHTAHMKAISTYFLLCNDFITNKECREFLLLNNRHEAKRILSNTSLTRVGNNKLTRYTK</sequence>
<dbReference type="Proteomes" id="UP001364890">
    <property type="component" value="Unassembled WGS sequence"/>
</dbReference>
<dbReference type="InterPro" id="IPR011528">
    <property type="entry name" value="NERD"/>
</dbReference>
<dbReference type="Pfam" id="PF08378">
    <property type="entry name" value="NERD"/>
    <property type="match status" value="1"/>
</dbReference>
<dbReference type="PROSITE" id="PS50965">
    <property type="entry name" value="NERD"/>
    <property type="match status" value="1"/>
</dbReference>